<dbReference type="GO" id="GO:0002040">
    <property type="term" value="P:sprouting angiogenesis"/>
    <property type="evidence" value="ECO:0007669"/>
    <property type="project" value="Ensembl"/>
</dbReference>
<evidence type="ECO:0000259" key="19">
    <source>
        <dbReference type="Pfam" id="PF09294"/>
    </source>
</evidence>
<organism evidence="20 21">
    <name type="scientific">Hippocampus comes</name>
    <name type="common">Tiger tail seahorse</name>
    <dbReference type="NCBI Taxonomy" id="109280"/>
    <lineage>
        <taxon>Eukaryota</taxon>
        <taxon>Metazoa</taxon>
        <taxon>Chordata</taxon>
        <taxon>Craniata</taxon>
        <taxon>Vertebrata</taxon>
        <taxon>Euteleostomi</taxon>
        <taxon>Actinopterygii</taxon>
        <taxon>Neopterygii</taxon>
        <taxon>Teleostei</taxon>
        <taxon>Neoteleostei</taxon>
        <taxon>Acanthomorphata</taxon>
        <taxon>Syngnathiaria</taxon>
        <taxon>Syngnathiformes</taxon>
        <taxon>Syngnathoidei</taxon>
        <taxon>Syngnathidae</taxon>
        <taxon>Hippocampus</taxon>
    </lineage>
</organism>
<evidence type="ECO:0000256" key="1">
    <source>
        <dbReference type="ARBA" id="ARBA00002201"/>
    </source>
</evidence>
<dbReference type="Pfam" id="PF01108">
    <property type="entry name" value="Tissue_fac"/>
    <property type="match status" value="1"/>
</dbReference>
<comment type="similarity">
    <text evidence="3">Belongs to the tissue factor family.</text>
</comment>
<dbReference type="Ensembl" id="ENSHCOT00000006925.1">
    <property type="protein sequence ID" value="ENSHCOP00000004506.1"/>
    <property type="gene ID" value="ENSHCOG00000006002.1"/>
</dbReference>
<evidence type="ECO:0000256" key="7">
    <source>
        <dbReference type="ARBA" id="ARBA00022696"/>
    </source>
</evidence>
<evidence type="ECO:0000256" key="12">
    <source>
        <dbReference type="ARBA" id="ARBA00023139"/>
    </source>
</evidence>
<keyword evidence="15" id="KW-0449">Lipoprotein</keyword>
<keyword evidence="8" id="KW-0732">Signal</keyword>
<evidence type="ECO:0000259" key="18">
    <source>
        <dbReference type="Pfam" id="PF01108"/>
    </source>
</evidence>
<dbReference type="STRING" id="109280.ENSHCOP00000004506"/>
<keyword evidence="21" id="KW-1185">Reference proteome</keyword>
<sequence>YIRVPLITIDNIYQRYRIYPTAQTVTWKSTNFKTILTWEPLPTDYSYTVEFSPVARDKQRNSNCIRISTTMCDLTSSLADLNSCYVADVLSEPPLGVTSDLTEFPHTSSSRFCPANDTDIGRPDFKLEVSDNKKTTTLYVTDPLTALFRDGRQLNIRDIFSDKLHYKVTYRKNKSSGKKVFISPTSVIELSALDQGESYCFNVQAFIPSRSIDKQLGEFSQTQCSDDDEQSFFEVYSVGVIVAVILLILLLIIITVVIIVCCRRKKGALKTEKEGVPLQSI</sequence>
<evidence type="ECO:0000256" key="5">
    <source>
        <dbReference type="ARBA" id="ARBA00018722"/>
    </source>
</evidence>
<name>A0A3Q2XVX5_HIPCM</name>
<dbReference type="AlphaFoldDB" id="A0A3Q2XVX5"/>
<keyword evidence="10" id="KW-0094">Blood coagulation</keyword>
<evidence type="ECO:0000256" key="9">
    <source>
        <dbReference type="ARBA" id="ARBA00022989"/>
    </source>
</evidence>
<dbReference type="InterPro" id="IPR015373">
    <property type="entry name" value="Interferon/interleukin_rcp_dom"/>
</dbReference>
<keyword evidence="12" id="KW-0564">Palmitate</keyword>
<comment type="subcellular location">
    <subcellularLocation>
        <location evidence="2">Membrane</location>
        <topology evidence="2">Single-pass type I membrane protein</topology>
    </subcellularLocation>
</comment>
<evidence type="ECO:0000256" key="3">
    <source>
        <dbReference type="ARBA" id="ARBA00009197"/>
    </source>
</evidence>
<dbReference type="OMA" id="PINYVYT"/>
<dbReference type="GeneTree" id="ENSGT00390000012668"/>
<feature type="domain" description="Fibronectin type-III" evidence="18">
    <location>
        <begin position="18"/>
        <end position="94"/>
    </location>
</feature>
<reference evidence="20" key="2">
    <citation type="submission" date="2025-09" db="UniProtKB">
        <authorList>
            <consortium name="Ensembl"/>
        </authorList>
    </citation>
    <scope>IDENTIFICATION</scope>
</reference>
<accession>A0A3Q2XVX5</accession>
<feature type="transmembrane region" description="Helical" evidence="17">
    <location>
        <begin position="235"/>
        <end position="261"/>
    </location>
</feature>
<dbReference type="Gene3D" id="2.60.40.10">
    <property type="entry name" value="Immunoglobulins"/>
    <property type="match status" value="2"/>
</dbReference>
<dbReference type="InterPro" id="IPR003961">
    <property type="entry name" value="FN3_dom"/>
</dbReference>
<dbReference type="GO" id="GO:0016010">
    <property type="term" value="C:dystrophin-associated glycoprotein complex"/>
    <property type="evidence" value="ECO:0007669"/>
    <property type="project" value="InterPro"/>
</dbReference>
<dbReference type="PANTHER" id="PTHR20859:SF22">
    <property type="entry name" value="TISSUE FACTOR"/>
    <property type="match status" value="1"/>
</dbReference>
<dbReference type="PRINTS" id="PR00346">
    <property type="entry name" value="TISSUEFACTOR"/>
</dbReference>
<proteinExistence type="inferred from homology"/>
<evidence type="ECO:0000256" key="8">
    <source>
        <dbReference type="ARBA" id="ARBA00022729"/>
    </source>
</evidence>
<dbReference type="SUPFAM" id="SSF49265">
    <property type="entry name" value="Fibronectin type III"/>
    <property type="match status" value="2"/>
</dbReference>
<evidence type="ECO:0000256" key="6">
    <source>
        <dbReference type="ARBA" id="ARBA00022692"/>
    </source>
</evidence>
<evidence type="ECO:0000256" key="4">
    <source>
        <dbReference type="ARBA" id="ARBA00011184"/>
    </source>
</evidence>
<keyword evidence="6 17" id="KW-0812">Transmembrane</keyword>
<evidence type="ECO:0000256" key="10">
    <source>
        <dbReference type="ARBA" id="ARBA00023084"/>
    </source>
</evidence>
<comment type="function">
    <text evidence="1">Initiates blood coagulation by forming a complex with circulating factor VII or VIIa. The [TF:VIIa] complex activates factors IX or X by specific limited proteolysis. TF plays a role in normal hemostasis by initiating the cell-surface assembly and propagation of the coagulation protease cascade.</text>
</comment>
<evidence type="ECO:0000256" key="13">
    <source>
        <dbReference type="ARBA" id="ARBA00023157"/>
    </source>
</evidence>
<dbReference type="InterPro" id="IPR001187">
    <property type="entry name" value="Tissue_factor"/>
</dbReference>
<keyword evidence="9 17" id="KW-1133">Transmembrane helix</keyword>
<keyword evidence="14" id="KW-0325">Glycoprotein</keyword>
<dbReference type="Pfam" id="PF09294">
    <property type="entry name" value="Interfer-bind"/>
    <property type="match status" value="1"/>
</dbReference>
<dbReference type="InterPro" id="IPR036116">
    <property type="entry name" value="FN3_sf"/>
</dbReference>
<evidence type="ECO:0000256" key="14">
    <source>
        <dbReference type="ARBA" id="ARBA00023180"/>
    </source>
</evidence>
<dbReference type="Proteomes" id="UP000264820">
    <property type="component" value="Unplaced"/>
</dbReference>
<evidence type="ECO:0000256" key="17">
    <source>
        <dbReference type="SAM" id="Phobius"/>
    </source>
</evidence>
<keyword evidence="11 17" id="KW-0472">Membrane</keyword>
<evidence type="ECO:0000256" key="16">
    <source>
        <dbReference type="ARBA" id="ARBA00031171"/>
    </source>
</evidence>
<protein>
    <recommendedName>
        <fullName evidence="5">Tissue factor</fullName>
    </recommendedName>
    <alternativeName>
        <fullName evidence="16">Coagulation factor III</fullName>
    </alternativeName>
</protein>
<reference evidence="20" key="1">
    <citation type="submission" date="2025-08" db="UniProtKB">
        <authorList>
            <consortium name="Ensembl"/>
        </authorList>
    </citation>
    <scope>IDENTIFICATION</scope>
</reference>
<dbReference type="GO" id="GO:0004896">
    <property type="term" value="F:cytokine receptor activity"/>
    <property type="evidence" value="ECO:0007669"/>
    <property type="project" value="TreeGrafter"/>
</dbReference>
<evidence type="ECO:0000313" key="20">
    <source>
        <dbReference type="Ensembl" id="ENSHCOP00000004506.1"/>
    </source>
</evidence>
<dbReference type="PANTHER" id="PTHR20859">
    <property type="entry name" value="INTERFERON/INTERLEUKIN RECEPTOR"/>
    <property type="match status" value="1"/>
</dbReference>
<dbReference type="InterPro" id="IPR050650">
    <property type="entry name" value="Type-II_Cytokine-TF_Rcpt"/>
</dbReference>
<evidence type="ECO:0000313" key="21">
    <source>
        <dbReference type="Proteomes" id="UP000264820"/>
    </source>
</evidence>
<dbReference type="InterPro" id="IPR013783">
    <property type="entry name" value="Ig-like_fold"/>
</dbReference>
<keyword evidence="13" id="KW-1015">Disulfide bond</keyword>
<dbReference type="GO" id="GO:0007596">
    <property type="term" value="P:blood coagulation"/>
    <property type="evidence" value="ECO:0007669"/>
    <property type="project" value="UniProtKB-KW"/>
</dbReference>
<keyword evidence="7" id="KW-0356">Hemostasis</keyword>
<comment type="subunit">
    <text evidence="4">Interacts with HSPE; the interaction, inhibited by heparin, promotes the generation of activated factor X and activates coagulation in the presence of activated factor VII.</text>
</comment>
<feature type="domain" description="Interferon/interleukin receptor" evidence="19">
    <location>
        <begin position="118"/>
        <end position="225"/>
    </location>
</feature>
<evidence type="ECO:0000256" key="11">
    <source>
        <dbReference type="ARBA" id="ARBA00023136"/>
    </source>
</evidence>
<dbReference type="FunFam" id="2.60.40.10:FF:000899">
    <property type="entry name" value="Tissue factor"/>
    <property type="match status" value="1"/>
</dbReference>
<evidence type="ECO:0000256" key="15">
    <source>
        <dbReference type="ARBA" id="ARBA00023288"/>
    </source>
</evidence>
<evidence type="ECO:0000256" key="2">
    <source>
        <dbReference type="ARBA" id="ARBA00004479"/>
    </source>
</evidence>